<keyword evidence="1" id="KW-0645">Protease</keyword>
<dbReference type="InterPro" id="IPR006026">
    <property type="entry name" value="Peptidase_Metallo"/>
</dbReference>
<feature type="domain" description="Peptidase metallopeptidase" evidence="6">
    <location>
        <begin position="102"/>
        <end position="264"/>
    </location>
</feature>
<dbReference type="Gene3D" id="3.40.390.10">
    <property type="entry name" value="Collagenase (Catalytic Domain)"/>
    <property type="match status" value="1"/>
</dbReference>
<protein>
    <recommendedName>
        <fullName evidence="6">Peptidase metallopeptidase domain-containing protein</fullName>
    </recommendedName>
</protein>
<organism evidence="7 8">
    <name type="scientific">Streptomyces syringium</name>
    <dbReference type="NCBI Taxonomy" id="76729"/>
    <lineage>
        <taxon>Bacteria</taxon>
        <taxon>Bacillati</taxon>
        <taxon>Actinomycetota</taxon>
        <taxon>Actinomycetes</taxon>
        <taxon>Kitasatosporales</taxon>
        <taxon>Streptomycetaceae</taxon>
        <taxon>Streptomyces</taxon>
    </lineage>
</organism>
<dbReference type="InterPro" id="IPR002477">
    <property type="entry name" value="Peptidoglycan-bd-like"/>
</dbReference>
<dbReference type="SUPFAM" id="SSF47090">
    <property type="entry name" value="PGBD-like"/>
    <property type="match status" value="1"/>
</dbReference>
<dbReference type="PANTHER" id="PTHR10201">
    <property type="entry name" value="MATRIX METALLOPROTEINASE"/>
    <property type="match status" value="1"/>
</dbReference>
<dbReference type="SUPFAM" id="SSF55486">
    <property type="entry name" value="Metalloproteases ('zincins'), catalytic domain"/>
    <property type="match status" value="1"/>
</dbReference>
<dbReference type="SMART" id="SM00235">
    <property type="entry name" value="ZnMc"/>
    <property type="match status" value="1"/>
</dbReference>
<evidence type="ECO:0000313" key="8">
    <source>
        <dbReference type="Proteomes" id="UP001519291"/>
    </source>
</evidence>
<name>A0ABS4XWM8_9ACTN</name>
<keyword evidence="8" id="KW-1185">Reference proteome</keyword>
<dbReference type="Proteomes" id="UP001519291">
    <property type="component" value="Unassembled WGS sequence"/>
</dbReference>
<keyword evidence="2" id="KW-0479">Metal-binding</keyword>
<gene>
    <name evidence="7" type="ORF">JO379_000131</name>
</gene>
<dbReference type="InterPro" id="IPR036365">
    <property type="entry name" value="PGBD-like_sf"/>
</dbReference>
<comment type="caution">
    <text evidence="7">The sequence shown here is derived from an EMBL/GenBank/DDBJ whole genome shotgun (WGS) entry which is preliminary data.</text>
</comment>
<dbReference type="InterPro" id="IPR001818">
    <property type="entry name" value="Pept_M10_metallopeptidase"/>
</dbReference>
<dbReference type="CDD" id="cd04278">
    <property type="entry name" value="ZnMc_MMP"/>
    <property type="match status" value="1"/>
</dbReference>
<dbReference type="InterPro" id="IPR024079">
    <property type="entry name" value="MetalloPept_cat_dom_sf"/>
</dbReference>
<keyword evidence="5" id="KW-0482">Metalloprotease</keyword>
<dbReference type="InterPro" id="IPR033739">
    <property type="entry name" value="M10A_MMP"/>
</dbReference>
<dbReference type="PANTHER" id="PTHR10201:SF323">
    <property type="entry name" value="MATRIX METALLOPROTEINASE-21"/>
    <property type="match status" value="1"/>
</dbReference>
<evidence type="ECO:0000256" key="5">
    <source>
        <dbReference type="ARBA" id="ARBA00023049"/>
    </source>
</evidence>
<evidence type="ECO:0000256" key="4">
    <source>
        <dbReference type="ARBA" id="ARBA00022833"/>
    </source>
</evidence>
<dbReference type="RefSeq" id="WP_209513265.1">
    <property type="nucleotide sequence ID" value="NZ_JAGIOH010000001.1"/>
</dbReference>
<accession>A0ABS4XWM8</accession>
<dbReference type="GeneID" id="91567030"/>
<dbReference type="InterPro" id="IPR021190">
    <property type="entry name" value="Pept_M10A"/>
</dbReference>
<proteinExistence type="predicted"/>
<dbReference type="PRINTS" id="PR00138">
    <property type="entry name" value="MATRIXIN"/>
</dbReference>
<sequence>MAEQRFTIGLEHATRGAEDPELVKVQEYLSRYGYLRDSGQRGLLDDATSDALTTFQRFFGLEETGEVDRATIEVMEKPRCGVPDTRSVERVLDGDSAEFVLRGCKYEQQNLTYRFFNDTPDITAEDERGSVGNAFDTWARALFDMGFEATTSSDADFAVGWASGSHGDGSGFDGIGNTLAHAFFPPPCGGAHAGALHFDDAEKWSMTGGGMTFDTETVALHEIGHLLGLDHSQMATAVMAPTYSGVHRTLSQDDIDGIRTLYPAA</sequence>
<evidence type="ECO:0000313" key="7">
    <source>
        <dbReference type="EMBL" id="MBP2400662.1"/>
    </source>
</evidence>
<evidence type="ECO:0000256" key="3">
    <source>
        <dbReference type="ARBA" id="ARBA00022801"/>
    </source>
</evidence>
<dbReference type="Pfam" id="PF00413">
    <property type="entry name" value="Peptidase_M10"/>
    <property type="match status" value="1"/>
</dbReference>
<evidence type="ECO:0000256" key="1">
    <source>
        <dbReference type="ARBA" id="ARBA00022670"/>
    </source>
</evidence>
<keyword evidence="4" id="KW-0862">Zinc</keyword>
<keyword evidence="3" id="KW-0378">Hydrolase</keyword>
<evidence type="ECO:0000259" key="6">
    <source>
        <dbReference type="SMART" id="SM00235"/>
    </source>
</evidence>
<dbReference type="EMBL" id="JAGIOH010000001">
    <property type="protein sequence ID" value="MBP2400662.1"/>
    <property type="molecule type" value="Genomic_DNA"/>
</dbReference>
<evidence type="ECO:0000256" key="2">
    <source>
        <dbReference type="ARBA" id="ARBA00022723"/>
    </source>
</evidence>
<reference evidence="7 8" key="1">
    <citation type="submission" date="2021-03" db="EMBL/GenBank/DDBJ databases">
        <title>Sequencing the genomes of 1000 actinobacteria strains.</title>
        <authorList>
            <person name="Klenk H.-P."/>
        </authorList>
    </citation>
    <scope>NUCLEOTIDE SEQUENCE [LARGE SCALE GENOMIC DNA]</scope>
    <source>
        <strain evidence="7 8">DSM 41480</strain>
    </source>
</reference>
<dbReference type="Pfam" id="PF01471">
    <property type="entry name" value="PG_binding_1"/>
    <property type="match status" value="1"/>
</dbReference>